<feature type="region of interest" description="Disordered" evidence="1">
    <location>
        <begin position="1"/>
        <end position="36"/>
    </location>
</feature>
<protein>
    <submittedName>
        <fullName evidence="2">Hypp4782 protein</fullName>
    </submittedName>
</protein>
<sequence>MLGDPKMAATDADGAADTEGSPSSQPPPPYPGPPGLGDHFKLKHMDFMPVCLDEGGFLSHPKYDRFDGCIELANQWLLENPEVDVKSCESLEVRAKGSKVNTDLATYYEYGKARSFFVRGLRVWYGPRLDLPPGTLPQQIGYLNVVPGSTNTGGVFQFPDFEPFGQTINRLNGLLKETPIPGRILNLETRDMKYHGTWTHQGVDPDRSCWTQSGETTTMYLFVIRVFYLLGPPVPEEIGRAGEGRDCVADFVPEMISPPQGIFSNPQFENFSSVMTKARSWAESHLRTVRLINIQSFDVKVHRSKFTGAVTIDSQRASHIEHGKHTTAFIRIIRLVYGRLRGSLDLPPPLPMVLSVKTFVPAIICRGGSWGIPQYESLRDTIKRAQVWLSLTGVNIVSAETISIRMHYGRISDEGAETTLTYHRTDHGSYFLTAFRIYIDGVYEEPSPDLLPPPPDESEFSMDDFGCCNVM</sequence>
<dbReference type="Proteomes" id="UP000838412">
    <property type="component" value="Chromosome 8"/>
</dbReference>
<evidence type="ECO:0000313" key="3">
    <source>
        <dbReference type="Proteomes" id="UP000838412"/>
    </source>
</evidence>
<evidence type="ECO:0000313" key="2">
    <source>
        <dbReference type="EMBL" id="CAH1272172.1"/>
    </source>
</evidence>
<organism evidence="2 3">
    <name type="scientific">Branchiostoma lanceolatum</name>
    <name type="common">Common lancelet</name>
    <name type="synonym">Amphioxus lanceolatum</name>
    <dbReference type="NCBI Taxonomy" id="7740"/>
    <lineage>
        <taxon>Eukaryota</taxon>
        <taxon>Metazoa</taxon>
        <taxon>Chordata</taxon>
        <taxon>Cephalochordata</taxon>
        <taxon>Leptocardii</taxon>
        <taxon>Amphioxiformes</taxon>
        <taxon>Branchiostomatidae</taxon>
        <taxon>Branchiostoma</taxon>
    </lineage>
</organism>
<proteinExistence type="predicted"/>
<reference evidence="2" key="1">
    <citation type="submission" date="2022-01" db="EMBL/GenBank/DDBJ databases">
        <authorList>
            <person name="Braso-Vives M."/>
        </authorList>
    </citation>
    <scope>NUCLEOTIDE SEQUENCE</scope>
</reference>
<dbReference type="OrthoDB" id="9992480at2759"/>
<dbReference type="AlphaFoldDB" id="A0A8K0ADZ3"/>
<evidence type="ECO:0000256" key="1">
    <source>
        <dbReference type="SAM" id="MobiDB-lite"/>
    </source>
</evidence>
<dbReference type="EMBL" id="OV696693">
    <property type="protein sequence ID" value="CAH1272172.1"/>
    <property type="molecule type" value="Genomic_DNA"/>
</dbReference>
<accession>A0A8K0ADZ3</accession>
<name>A0A8K0ADZ3_BRALA</name>
<gene>
    <name evidence="2" type="primary">Hypp4782</name>
    <name evidence="2" type="ORF">BLAG_LOCUS23890</name>
</gene>
<feature type="compositionally biased region" description="Low complexity" evidence="1">
    <location>
        <begin position="8"/>
        <end position="23"/>
    </location>
</feature>
<feature type="compositionally biased region" description="Pro residues" evidence="1">
    <location>
        <begin position="24"/>
        <end position="34"/>
    </location>
</feature>
<keyword evidence="3" id="KW-1185">Reference proteome</keyword>